<dbReference type="SUPFAM" id="SSF57783">
    <property type="entry name" value="Zinc beta-ribbon"/>
    <property type="match status" value="1"/>
</dbReference>
<dbReference type="PROSITE" id="PS51134">
    <property type="entry name" value="ZF_TFIIB"/>
    <property type="match status" value="1"/>
</dbReference>
<protein>
    <recommendedName>
        <fullName evidence="1">TFIIB-type domain-containing protein</fullName>
    </recommendedName>
</protein>
<dbReference type="Proteomes" id="UP000254571">
    <property type="component" value="Unassembled WGS sequence"/>
</dbReference>
<evidence type="ECO:0000259" key="1">
    <source>
        <dbReference type="PROSITE" id="PS51134"/>
    </source>
</evidence>
<name>A0A7H4P5W2_9ENTR</name>
<accession>A0A7H4P5W2</accession>
<dbReference type="AlphaFoldDB" id="A0A7H4P5W2"/>
<comment type="caution">
    <text evidence="2">The sequence shown here is derived from an EMBL/GenBank/DDBJ whole genome shotgun (WGS) entry which is preliminary data.</text>
</comment>
<dbReference type="Gene3D" id="2.20.25.10">
    <property type="match status" value="1"/>
</dbReference>
<feature type="domain" description="TFIIB-type" evidence="1">
    <location>
        <begin position="1"/>
        <end position="35"/>
    </location>
</feature>
<sequence>MKYCPECGSNDVVKDKQRGGWTGDYICENCGFNNDSSEFWSETEYKMRKRAENLPGYRKKE</sequence>
<evidence type="ECO:0000313" key="3">
    <source>
        <dbReference type="Proteomes" id="UP000254571"/>
    </source>
</evidence>
<dbReference type="InterPro" id="IPR013137">
    <property type="entry name" value="Znf_TFIIB"/>
</dbReference>
<organism evidence="2 3">
    <name type="scientific">Klebsiella grimontii</name>
    <dbReference type="NCBI Taxonomy" id="2058152"/>
    <lineage>
        <taxon>Bacteria</taxon>
        <taxon>Pseudomonadati</taxon>
        <taxon>Pseudomonadota</taxon>
        <taxon>Gammaproteobacteria</taxon>
        <taxon>Enterobacterales</taxon>
        <taxon>Enterobacteriaceae</taxon>
        <taxon>Klebsiella/Raoultella group</taxon>
        <taxon>Klebsiella</taxon>
    </lineage>
</organism>
<dbReference type="EMBL" id="UGMX01000002">
    <property type="protein sequence ID" value="STW07827.1"/>
    <property type="molecule type" value="Genomic_DNA"/>
</dbReference>
<gene>
    <name evidence="2" type="ORF">NCTC9149_04263</name>
</gene>
<reference evidence="2 3" key="1">
    <citation type="submission" date="2018-06" db="EMBL/GenBank/DDBJ databases">
        <authorList>
            <consortium name="Pathogen Informatics"/>
            <person name="Doyle S."/>
        </authorList>
    </citation>
    <scope>NUCLEOTIDE SEQUENCE [LARGE SCALE GENOMIC DNA]</scope>
    <source>
        <strain evidence="2 3">NCTC9149</strain>
    </source>
</reference>
<proteinExistence type="predicted"/>
<evidence type="ECO:0000313" key="2">
    <source>
        <dbReference type="EMBL" id="STW07827.1"/>
    </source>
</evidence>